<organism evidence="11 12">
    <name type="scientific">Hanseniaspora guilliermondii</name>
    <dbReference type="NCBI Taxonomy" id="56406"/>
    <lineage>
        <taxon>Eukaryota</taxon>
        <taxon>Fungi</taxon>
        <taxon>Dikarya</taxon>
        <taxon>Ascomycota</taxon>
        <taxon>Saccharomycotina</taxon>
        <taxon>Saccharomycetes</taxon>
        <taxon>Saccharomycodales</taxon>
        <taxon>Saccharomycodaceae</taxon>
        <taxon>Hanseniaspora</taxon>
    </lineage>
</organism>
<dbReference type="InterPro" id="IPR004856">
    <property type="entry name" value="Glyco_trans_ALG6/ALG8"/>
</dbReference>
<keyword evidence="4 10" id="KW-0328">Glycosyltransferase</keyword>
<name>A0A1L0AVT8_9ASCO</name>
<evidence type="ECO:0000256" key="1">
    <source>
        <dbReference type="ARBA" id="ARBA00004477"/>
    </source>
</evidence>
<evidence type="ECO:0000256" key="5">
    <source>
        <dbReference type="ARBA" id="ARBA00022679"/>
    </source>
</evidence>
<dbReference type="PANTHER" id="PTHR12413">
    <property type="entry name" value="DOLICHYL GLYCOSYLTRANSFERASE"/>
    <property type="match status" value="1"/>
</dbReference>
<dbReference type="Proteomes" id="UP000183365">
    <property type="component" value="Unassembled WGS sequence"/>
</dbReference>
<feature type="transmembrane region" description="Helical" evidence="10">
    <location>
        <begin position="548"/>
        <end position="567"/>
    </location>
</feature>
<evidence type="ECO:0000256" key="7">
    <source>
        <dbReference type="ARBA" id="ARBA00022824"/>
    </source>
</evidence>
<evidence type="ECO:0000256" key="3">
    <source>
        <dbReference type="ARBA" id="ARBA00008715"/>
    </source>
</evidence>
<feature type="transmembrane region" description="Helical" evidence="10">
    <location>
        <begin position="403"/>
        <end position="420"/>
    </location>
</feature>
<dbReference type="EC" id="2.4.1.-" evidence="10"/>
<evidence type="ECO:0000256" key="10">
    <source>
        <dbReference type="RuleBase" id="RU363110"/>
    </source>
</evidence>
<feature type="transmembrane region" description="Helical" evidence="10">
    <location>
        <begin position="464"/>
        <end position="482"/>
    </location>
</feature>
<feature type="transmembrane region" description="Helical" evidence="10">
    <location>
        <begin position="426"/>
        <end position="443"/>
    </location>
</feature>
<comment type="similarity">
    <text evidence="3 10">Belongs to the ALG6/ALG8 glucosyltransferase family.</text>
</comment>
<dbReference type="VEuPathDB" id="FungiDB:HGUI_00706"/>
<keyword evidence="7 10" id="KW-0256">Endoplasmic reticulum</keyword>
<dbReference type="AlphaFoldDB" id="A0A1L0AVT8"/>
<keyword evidence="6 10" id="KW-0812">Transmembrane</keyword>
<feature type="transmembrane region" description="Helical" evidence="10">
    <location>
        <begin position="299"/>
        <end position="321"/>
    </location>
</feature>
<evidence type="ECO:0000313" key="12">
    <source>
        <dbReference type="Proteomes" id="UP000183365"/>
    </source>
</evidence>
<dbReference type="PANTHER" id="PTHR12413:SF1">
    <property type="entry name" value="DOLICHYL PYROPHOSPHATE MAN9GLCNAC2 ALPHA-1,3-GLUCOSYLTRANSFERASE"/>
    <property type="match status" value="1"/>
</dbReference>
<proteinExistence type="inferred from homology"/>
<evidence type="ECO:0000256" key="8">
    <source>
        <dbReference type="ARBA" id="ARBA00022989"/>
    </source>
</evidence>
<protein>
    <recommendedName>
        <fullName evidence="10">Alpha-1,3-glucosyltransferase</fullName>
        <ecNumber evidence="10">2.4.1.-</ecNumber>
    </recommendedName>
</protein>
<comment type="pathway">
    <text evidence="2 10">Protein modification; protein glycosylation.</text>
</comment>
<feature type="transmembrane region" description="Helical" evidence="10">
    <location>
        <begin position="258"/>
        <end position="287"/>
    </location>
</feature>
<evidence type="ECO:0000256" key="2">
    <source>
        <dbReference type="ARBA" id="ARBA00004922"/>
    </source>
</evidence>
<dbReference type="GO" id="GO:0042281">
    <property type="term" value="F:dolichyl pyrophosphate Man9GlcNAc2 alpha-1,3-glucosyltransferase activity"/>
    <property type="evidence" value="ECO:0007669"/>
    <property type="project" value="TreeGrafter"/>
</dbReference>
<keyword evidence="8 10" id="KW-1133">Transmembrane helix</keyword>
<feature type="transmembrane region" description="Helical" evidence="10">
    <location>
        <begin position="488"/>
        <end position="508"/>
    </location>
</feature>
<dbReference type="UniPathway" id="UPA00378"/>
<comment type="subcellular location">
    <subcellularLocation>
        <location evidence="1 10">Endoplasmic reticulum membrane</location>
        <topology evidence="1 10">Multi-pass membrane protein</topology>
    </subcellularLocation>
</comment>
<dbReference type="OrthoDB" id="5589195at2759"/>
<accession>A0A1L0AVT8</accession>
<gene>
    <name evidence="11" type="ORF">HGUI_00706</name>
</gene>
<dbReference type="Pfam" id="PF03155">
    <property type="entry name" value="Alg6_Alg8"/>
    <property type="match status" value="1"/>
</dbReference>
<dbReference type="EMBL" id="FQNF01000008">
    <property type="protein sequence ID" value="SGZ38506.1"/>
    <property type="molecule type" value="Genomic_DNA"/>
</dbReference>
<dbReference type="GO" id="GO:0005789">
    <property type="term" value="C:endoplasmic reticulum membrane"/>
    <property type="evidence" value="ECO:0007669"/>
    <property type="project" value="UniProtKB-SubCell"/>
</dbReference>
<evidence type="ECO:0000256" key="9">
    <source>
        <dbReference type="ARBA" id="ARBA00023136"/>
    </source>
</evidence>
<keyword evidence="5 10" id="KW-0808">Transferase</keyword>
<evidence type="ECO:0000256" key="4">
    <source>
        <dbReference type="ARBA" id="ARBA00022676"/>
    </source>
</evidence>
<sequence length="573" mass="66448">MFEQSVSSNDINLYDFELLQEEKKNLQKKFRRKYHIFQTNIFQILTLFPQVLLKWDIALITLLSTLVRNCVAVGGFTGESTIIGSDNHHKSWINFTSSFSLKKWALSNTNTEYSRPIIFGYHSLLMSYLGNYLFDGRHKSWFTLKALKLEENLEFRSFLKFTVCLTDALMYIPPAIWFAKMYGRLVAEKVNAATKNTSKTTFEIAAVGHLKQLVNFINSLIILFQPTVLLIDHAFFGYHGFTLGALLLSINNIFDNKLGGACVFYILAIFFDQNCIVFAPVFIVYFLKMTIFSFSLLDFASIVFAVFMALSLLYFPMYIYLDSQETLNLLKTSLLKLCPLTFTNTENDSTNFWIYIKALFINKSISNEDLKLLSRVVKVVSILPTCIYMFKSCSISKKSKSKIILLYGLASCSLSFYLFSYDFDCTSIVLPMLPLTLIIVKCNQIIDSKEKGNSFKVENNNYSLHMLFFIQNMSMYTIWPLISEYDLFPQYAIIIFLYNWMFGGLDIFSASHIQLYIKLFYMLLYSIMALTIILSESIVLSTEFQDKMNIFMFLLSHSSFFVSWLWLQYKMIM</sequence>
<keyword evidence="9 10" id="KW-0472">Membrane</keyword>
<keyword evidence="12" id="KW-1185">Reference proteome</keyword>
<reference evidence="12" key="1">
    <citation type="submission" date="2016-11" db="EMBL/GenBank/DDBJ databases">
        <authorList>
            <person name="Guldener U."/>
        </authorList>
    </citation>
    <scope>NUCLEOTIDE SEQUENCE [LARGE SCALE GENOMIC DNA]</scope>
</reference>
<evidence type="ECO:0000313" key="11">
    <source>
        <dbReference type="EMBL" id="SGZ38506.1"/>
    </source>
</evidence>
<feature type="transmembrane region" description="Helical" evidence="10">
    <location>
        <begin position="520"/>
        <end position="542"/>
    </location>
</feature>
<evidence type="ECO:0000256" key="6">
    <source>
        <dbReference type="ARBA" id="ARBA00022692"/>
    </source>
</evidence>